<name>A0A1U7CL27_9BACT</name>
<reference evidence="4" key="1">
    <citation type="submission" date="2016-12" db="EMBL/GenBank/DDBJ databases">
        <title>Comparative genomics of four Isosphaeraceae planctomycetes: a common pool of plasmids and glycoside hydrolase genes.</title>
        <authorList>
            <person name="Ivanova A."/>
        </authorList>
    </citation>
    <scope>NUCLEOTIDE SEQUENCE [LARGE SCALE GENOMIC DNA]</scope>
    <source>
        <strain evidence="4">PX4</strain>
    </source>
</reference>
<evidence type="ECO:0000259" key="2">
    <source>
        <dbReference type="SMART" id="SM00849"/>
    </source>
</evidence>
<dbReference type="RefSeq" id="WP_237170747.1">
    <property type="nucleotide sequence ID" value="NZ_CP019082.1"/>
</dbReference>
<dbReference type="PANTHER" id="PTHR30619">
    <property type="entry name" value="DNA INTERNALIZATION/COMPETENCE PROTEIN COMEC/REC2"/>
    <property type="match status" value="1"/>
</dbReference>
<gene>
    <name evidence="3" type="ORF">BSF38_01058</name>
</gene>
<dbReference type="InterPro" id="IPR001279">
    <property type="entry name" value="Metallo-B-lactamas"/>
</dbReference>
<feature type="chain" id="PRO_5012866267" description="Metallo-beta-lactamase domain-containing protein" evidence="1">
    <location>
        <begin position="36"/>
        <end position="366"/>
    </location>
</feature>
<dbReference type="InterPro" id="IPR036866">
    <property type="entry name" value="RibonucZ/Hydroxyglut_hydro"/>
</dbReference>
<feature type="domain" description="Metallo-beta-lactamase" evidence="2">
    <location>
        <begin position="53"/>
        <end position="283"/>
    </location>
</feature>
<accession>A0A1U7CL27</accession>
<evidence type="ECO:0000313" key="3">
    <source>
        <dbReference type="EMBL" id="APW59631.1"/>
    </source>
</evidence>
<dbReference type="Gene3D" id="3.60.15.10">
    <property type="entry name" value="Ribonuclease Z/Hydroxyacylglutathione hydrolase-like"/>
    <property type="match status" value="1"/>
</dbReference>
<dbReference type="Pfam" id="PF00753">
    <property type="entry name" value="Lactamase_B"/>
    <property type="match status" value="1"/>
</dbReference>
<proteinExistence type="predicted"/>
<keyword evidence="1" id="KW-0732">Signal</keyword>
<dbReference type="PANTHER" id="PTHR30619:SF1">
    <property type="entry name" value="RECOMBINATION PROTEIN 2"/>
    <property type="match status" value="1"/>
</dbReference>
<feature type="signal peptide" evidence="1">
    <location>
        <begin position="1"/>
        <end position="35"/>
    </location>
</feature>
<dbReference type="Proteomes" id="UP000186309">
    <property type="component" value="Chromosome"/>
</dbReference>
<dbReference type="PROSITE" id="PS51257">
    <property type="entry name" value="PROKAR_LIPOPROTEIN"/>
    <property type="match status" value="1"/>
</dbReference>
<dbReference type="SUPFAM" id="SSF56281">
    <property type="entry name" value="Metallo-hydrolase/oxidoreductase"/>
    <property type="match status" value="1"/>
</dbReference>
<sequence length="366" mass="39563">MTNRLNVMWTYVLCRAARPALLAVAVAFGCAPAGAVEPAEKGGLDIYYIDVMGGAATLLVTPERESILIDTGWPGENDRDPKRILHVLKEVAGLDHLDHLVTTHWHMDHFGGVEGLAKRVEIKNFWDRGLPEDKIEGLDFPDGPKADDPLGIAYRAASKGKRKTVKAGDTLPLRGDVKATVLAASGRVAPAPENAPANPLCAEAPADQEVDPSDNARSVVVRFRLGKFDFLDCGDLTWNVEKALVCPHDLIGTIDLYQVTHHGLSISNNPILLKTIQPIVTIMNNGPRKGGSAGTVERLKTIPSIQAAYQLHRNAETSAADNTDPSLIVNTDEQGGKFLHVAVSPDGSRFRVQFGVDGPERTFESH</sequence>
<evidence type="ECO:0000256" key="1">
    <source>
        <dbReference type="SAM" id="SignalP"/>
    </source>
</evidence>
<keyword evidence="4" id="KW-1185">Reference proteome</keyword>
<dbReference type="InterPro" id="IPR052159">
    <property type="entry name" value="Competence_DNA_uptake"/>
</dbReference>
<evidence type="ECO:0000313" key="4">
    <source>
        <dbReference type="Proteomes" id="UP000186309"/>
    </source>
</evidence>
<dbReference type="STRING" id="1387353.BSF38_01058"/>
<dbReference type="EMBL" id="CP019082">
    <property type="protein sequence ID" value="APW59631.1"/>
    <property type="molecule type" value="Genomic_DNA"/>
</dbReference>
<dbReference type="AlphaFoldDB" id="A0A1U7CL27"/>
<organism evidence="3 4">
    <name type="scientific">Paludisphaera borealis</name>
    <dbReference type="NCBI Taxonomy" id="1387353"/>
    <lineage>
        <taxon>Bacteria</taxon>
        <taxon>Pseudomonadati</taxon>
        <taxon>Planctomycetota</taxon>
        <taxon>Planctomycetia</taxon>
        <taxon>Isosphaerales</taxon>
        <taxon>Isosphaeraceae</taxon>
        <taxon>Paludisphaera</taxon>
    </lineage>
</organism>
<dbReference type="SMART" id="SM00849">
    <property type="entry name" value="Lactamase_B"/>
    <property type="match status" value="1"/>
</dbReference>
<dbReference type="KEGG" id="pbor:BSF38_01058"/>
<protein>
    <recommendedName>
        <fullName evidence="2">Metallo-beta-lactamase domain-containing protein</fullName>
    </recommendedName>
</protein>